<dbReference type="InterPro" id="IPR027417">
    <property type="entry name" value="P-loop_NTPase"/>
</dbReference>
<evidence type="ECO:0000313" key="2">
    <source>
        <dbReference type="EMBL" id="MFC3293211.1"/>
    </source>
</evidence>
<dbReference type="Gene3D" id="3.40.50.300">
    <property type="entry name" value="P-loop containing nucleotide triphosphate hydrolases"/>
    <property type="match status" value="1"/>
</dbReference>
<dbReference type="RefSeq" id="WP_377057319.1">
    <property type="nucleotide sequence ID" value="NZ_JBHRUH010000031.1"/>
</dbReference>
<name>A0ABV7M2T4_9GAMM</name>
<feature type="domain" description="KaiC-like" evidence="1">
    <location>
        <begin position="10"/>
        <end position="101"/>
    </location>
</feature>
<organism evidence="2 3">
    <name type="scientific">Modicisalibacter luteus</name>
    <dbReference type="NCBI Taxonomy" id="453962"/>
    <lineage>
        <taxon>Bacteria</taxon>
        <taxon>Pseudomonadati</taxon>
        <taxon>Pseudomonadota</taxon>
        <taxon>Gammaproteobacteria</taxon>
        <taxon>Oceanospirillales</taxon>
        <taxon>Halomonadaceae</taxon>
        <taxon>Modicisalibacter</taxon>
    </lineage>
</organism>
<keyword evidence="3" id="KW-1185">Reference proteome</keyword>
<dbReference type="SUPFAM" id="SSF52540">
    <property type="entry name" value="P-loop containing nucleoside triphosphate hydrolases"/>
    <property type="match status" value="1"/>
</dbReference>
<dbReference type="EMBL" id="JBHRUH010000031">
    <property type="protein sequence ID" value="MFC3293211.1"/>
    <property type="molecule type" value="Genomic_DNA"/>
</dbReference>
<dbReference type="InterPro" id="IPR051347">
    <property type="entry name" value="Circadian_clock_KaiC-rel"/>
</dbReference>
<evidence type="ECO:0000313" key="3">
    <source>
        <dbReference type="Proteomes" id="UP001595640"/>
    </source>
</evidence>
<dbReference type="Proteomes" id="UP001595640">
    <property type="component" value="Unassembled WGS sequence"/>
</dbReference>
<gene>
    <name evidence="2" type="ORF">ACFOEI_14235</name>
</gene>
<reference evidence="3" key="1">
    <citation type="journal article" date="2019" name="Int. J. Syst. Evol. Microbiol.">
        <title>The Global Catalogue of Microorganisms (GCM) 10K type strain sequencing project: providing services to taxonomists for standard genome sequencing and annotation.</title>
        <authorList>
            <consortium name="The Broad Institute Genomics Platform"/>
            <consortium name="The Broad Institute Genome Sequencing Center for Infectious Disease"/>
            <person name="Wu L."/>
            <person name="Ma J."/>
        </authorList>
    </citation>
    <scope>NUCLEOTIDE SEQUENCE [LARGE SCALE GENOMIC DNA]</scope>
    <source>
        <strain evidence="3">KCTC 12847</strain>
    </source>
</reference>
<protein>
    <submittedName>
        <fullName evidence="2">ATPase domain-containing protein</fullName>
    </submittedName>
</protein>
<comment type="caution">
    <text evidence="2">The sequence shown here is derived from an EMBL/GenBank/DDBJ whole genome shotgun (WGS) entry which is preliminary data.</text>
</comment>
<proteinExistence type="predicted"/>
<dbReference type="PANTHER" id="PTHR42926">
    <property type="match status" value="1"/>
</dbReference>
<sequence>FGLTLGGEEIEERLHTFAKTLARMGVTVILVNETQAVTGQEFQATEKGFSYLSDNLVFLRYMESAGEMKKALGVLKKRLSGFDTALHTYDIGEGGLIVHEPIEGLHSVLSGMPSQDLG</sequence>
<dbReference type="PANTHER" id="PTHR42926:SF1">
    <property type="entry name" value="CIRCADIAN CLOCK OSCILLATOR PROTEIN KAIC 1"/>
    <property type="match status" value="1"/>
</dbReference>
<evidence type="ECO:0000259" key="1">
    <source>
        <dbReference type="Pfam" id="PF06745"/>
    </source>
</evidence>
<accession>A0ABV7M2T4</accession>
<feature type="non-terminal residue" evidence="2">
    <location>
        <position position="1"/>
    </location>
</feature>
<dbReference type="Pfam" id="PF06745">
    <property type="entry name" value="ATPase"/>
    <property type="match status" value="1"/>
</dbReference>
<dbReference type="InterPro" id="IPR014774">
    <property type="entry name" value="KaiC-like_dom"/>
</dbReference>